<evidence type="ECO:0000313" key="2">
    <source>
        <dbReference type="Proteomes" id="UP000193067"/>
    </source>
</evidence>
<keyword evidence="2" id="KW-1185">Reference proteome</keyword>
<organism evidence="1 2">
    <name type="scientific">Trametes coccinea (strain BRFM310)</name>
    <name type="common">Pycnoporus coccineus</name>
    <dbReference type="NCBI Taxonomy" id="1353009"/>
    <lineage>
        <taxon>Eukaryota</taxon>
        <taxon>Fungi</taxon>
        <taxon>Dikarya</taxon>
        <taxon>Basidiomycota</taxon>
        <taxon>Agaricomycotina</taxon>
        <taxon>Agaricomycetes</taxon>
        <taxon>Polyporales</taxon>
        <taxon>Polyporaceae</taxon>
        <taxon>Trametes</taxon>
    </lineage>
</organism>
<dbReference type="Proteomes" id="UP000193067">
    <property type="component" value="Unassembled WGS sequence"/>
</dbReference>
<sequence length="163" mass="18639">MVRNIHKGTTVWISRAAPGWHGLYSQGGRNASSWHRRRPSLYCPCPPSTKDNKHCVRHLLQSKSIAMLILGRWERIRTELPCMSSHGIVHAVVIGPISMRLKRISRPTIHVPVLRCVHREPRSRASRPVPPYEQHAQYIESAMKSTSLLTAIMLRAQWECPEV</sequence>
<proteinExistence type="predicted"/>
<gene>
    <name evidence="1" type="ORF">PYCCODRAFT_1243594</name>
</gene>
<reference evidence="1 2" key="1">
    <citation type="journal article" date="2015" name="Biotechnol. Biofuels">
        <title>Enhanced degradation of softwood versus hardwood by the white-rot fungus Pycnoporus coccineus.</title>
        <authorList>
            <person name="Couturier M."/>
            <person name="Navarro D."/>
            <person name="Chevret D."/>
            <person name="Henrissat B."/>
            <person name="Piumi F."/>
            <person name="Ruiz-Duenas F.J."/>
            <person name="Martinez A.T."/>
            <person name="Grigoriev I.V."/>
            <person name="Riley R."/>
            <person name="Lipzen A."/>
            <person name="Berrin J.G."/>
            <person name="Master E.R."/>
            <person name="Rosso M.N."/>
        </authorList>
    </citation>
    <scope>NUCLEOTIDE SEQUENCE [LARGE SCALE GENOMIC DNA]</scope>
    <source>
        <strain evidence="1 2">BRFM310</strain>
    </source>
</reference>
<name>A0A1Y2IWN3_TRAC3</name>
<dbReference type="AlphaFoldDB" id="A0A1Y2IWN3"/>
<accession>A0A1Y2IWN3</accession>
<dbReference type="EMBL" id="KZ084093">
    <property type="protein sequence ID" value="OSD05497.1"/>
    <property type="molecule type" value="Genomic_DNA"/>
</dbReference>
<evidence type="ECO:0000313" key="1">
    <source>
        <dbReference type="EMBL" id="OSD05497.1"/>
    </source>
</evidence>
<protein>
    <submittedName>
        <fullName evidence="1">Uncharacterized protein</fullName>
    </submittedName>
</protein>